<protein>
    <recommendedName>
        <fullName evidence="3">cytochrome-c oxidase</fullName>
        <ecNumber evidence="3">7.1.1.9</ecNumber>
    </recommendedName>
</protein>
<evidence type="ECO:0000259" key="14">
    <source>
        <dbReference type="PROSITE" id="PS50857"/>
    </source>
</evidence>
<dbReference type="PROSITE" id="PS00078">
    <property type="entry name" value="COX2"/>
    <property type="match status" value="1"/>
</dbReference>
<accession>A0ABV9Z874</accession>
<keyword evidence="7" id="KW-1278">Translocase</keyword>
<evidence type="ECO:0000256" key="3">
    <source>
        <dbReference type="ARBA" id="ARBA00012949"/>
    </source>
</evidence>
<dbReference type="Proteomes" id="UP001595796">
    <property type="component" value="Unassembled WGS sequence"/>
</dbReference>
<proteinExistence type="inferred from homology"/>
<keyword evidence="16" id="KW-1185">Reference proteome</keyword>
<dbReference type="EMBL" id="JBHSJF010000006">
    <property type="protein sequence ID" value="MFC5069056.1"/>
    <property type="molecule type" value="Genomic_DNA"/>
</dbReference>
<evidence type="ECO:0000256" key="6">
    <source>
        <dbReference type="ARBA" id="ARBA00022723"/>
    </source>
</evidence>
<comment type="subcellular location">
    <subcellularLocation>
        <location evidence="1">Membrane</location>
        <topology evidence="1">Multi-pass membrane protein</topology>
    </subcellularLocation>
</comment>
<gene>
    <name evidence="15" type="ORF">ACFPFW_13645</name>
</gene>
<reference evidence="16" key="1">
    <citation type="journal article" date="2019" name="Int. J. Syst. Evol. Microbiol.">
        <title>The Global Catalogue of Microorganisms (GCM) 10K type strain sequencing project: providing services to taxonomists for standard genome sequencing and annotation.</title>
        <authorList>
            <consortium name="The Broad Institute Genomics Platform"/>
            <consortium name="The Broad Institute Genome Sequencing Center for Infectious Disease"/>
            <person name="Wu L."/>
            <person name="Ma J."/>
        </authorList>
    </citation>
    <scope>NUCLEOTIDE SEQUENCE [LARGE SCALE GENOMIC DNA]</scope>
    <source>
        <strain evidence="16">CGMCC 1.16444</strain>
    </source>
</reference>
<feature type="domain" description="Cytochrome oxidase subunit II copper A binding" evidence="14">
    <location>
        <begin position="112"/>
        <end position="254"/>
    </location>
</feature>
<dbReference type="Pfam" id="PF00116">
    <property type="entry name" value="COX2"/>
    <property type="match status" value="1"/>
</dbReference>
<evidence type="ECO:0000313" key="16">
    <source>
        <dbReference type="Proteomes" id="UP001595796"/>
    </source>
</evidence>
<dbReference type="InterPro" id="IPR045187">
    <property type="entry name" value="CcO_II"/>
</dbReference>
<dbReference type="PANTHER" id="PTHR22888:SF9">
    <property type="entry name" value="CYTOCHROME C OXIDASE SUBUNIT 2"/>
    <property type="match status" value="1"/>
</dbReference>
<dbReference type="InterPro" id="IPR036257">
    <property type="entry name" value="Cyt_c_oxidase_su2_TM_sf"/>
</dbReference>
<evidence type="ECO:0000256" key="13">
    <source>
        <dbReference type="SAM" id="Phobius"/>
    </source>
</evidence>
<comment type="caution">
    <text evidence="15">The sequence shown here is derived from an EMBL/GenBank/DDBJ whole genome shotgun (WGS) entry which is preliminary data.</text>
</comment>
<evidence type="ECO:0000256" key="10">
    <source>
        <dbReference type="ARBA" id="ARBA00023008"/>
    </source>
</evidence>
<dbReference type="SUPFAM" id="SSF81464">
    <property type="entry name" value="Cytochrome c oxidase subunit II-like, transmembrane region"/>
    <property type="match status" value="1"/>
</dbReference>
<organism evidence="15 16">
    <name type="scientific">Flaviflagellibacter deserti</name>
    <dbReference type="NCBI Taxonomy" id="2267266"/>
    <lineage>
        <taxon>Bacteria</taxon>
        <taxon>Pseudomonadati</taxon>
        <taxon>Pseudomonadota</taxon>
        <taxon>Alphaproteobacteria</taxon>
        <taxon>Hyphomicrobiales</taxon>
        <taxon>Flaviflagellibacter</taxon>
    </lineage>
</organism>
<keyword evidence="11 13" id="KW-0472">Membrane</keyword>
<evidence type="ECO:0000256" key="1">
    <source>
        <dbReference type="ARBA" id="ARBA00004141"/>
    </source>
</evidence>
<dbReference type="PANTHER" id="PTHR22888">
    <property type="entry name" value="CYTOCHROME C OXIDASE, SUBUNIT II"/>
    <property type="match status" value="1"/>
</dbReference>
<keyword evidence="5 13" id="KW-0812">Transmembrane</keyword>
<evidence type="ECO:0000256" key="9">
    <source>
        <dbReference type="ARBA" id="ARBA00022989"/>
    </source>
</evidence>
<evidence type="ECO:0000313" key="15">
    <source>
        <dbReference type="EMBL" id="MFC5069056.1"/>
    </source>
</evidence>
<sequence>MFAAVMLVVVALGSVLFHFLSPWWWPPIASNWKYIDDTILITFWITGVVFVAVLLFMAYCVFRFRHRPGNVASYEPENRRLEWWLTVVTGVGVAAMLTPGLFVWDRFINVPAEATEAEIVGQQWQWSFRLPGPDGKLGTSSTKFITTENPIGLNPDDPNGKDDVVVQGAELHLPVGKPIKALLRSVDVLHNFYVPEFRAKMDLVPGMVTYFWLTPTRTGQFEILCAELCGVGHPMMRGQVVVEEAVAYQDWLDKQTRPVLADNDTAPANNKNEETR</sequence>
<keyword evidence="10" id="KW-0186">Copper</keyword>
<keyword evidence="8" id="KW-0249">Electron transport</keyword>
<dbReference type="Gene3D" id="2.60.40.420">
    <property type="entry name" value="Cupredoxins - blue copper proteins"/>
    <property type="match status" value="1"/>
</dbReference>
<dbReference type="InterPro" id="IPR002429">
    <property type="entry name" value="CcO_II-like_C"/>
</dbReference>
<dbReference type="CDD" id="cd13919">
    <property type="entry name" value="CuRO_HCO_II_like_5"/>
    <property type="match status" value="1"/>
</dbReference>
<feature type="transmembrane region" description="Helical" evidence="13">
    <location>
        <begin position="83"/>
        <end position="104"/>
    </location>
</feature>
<evidence type="ECO:0000256" key="11">
    <source>
        <dbReference type="ARBA" id="ARBA00023136"/>
    </source>
</evidence>
<evidence type="ECO:0000256" key="5">
    <source>
        <dbReference type="ARBA" id="ARBA00022692"/>
    </source>
</evidence>
<dbReference type="SUPFAM" id="SSF49503">
    <property type="entry name" value="Cupredoxins"/>
    <property type="match status" value="1"/>
</dbReference>
<comment type="catalytic activity">
    <reaction evidence="12">
        <text>4 Fe(II)-[cytochrome c] + O2 + 8 H(+)(in) = 4 Fe(III)-[cytochrome c] + 2 H2O + 4 H(+)(out)</text>
        <dbReference type="Rhea" id="RHEA:11436"/>
        <dbReference type="Rhea" id="RHEA-COMP:10350"/>
        <dbReference type="Rhea" id="RHEA-COMP:14399"/>
        <dbReference type="ChEBI" id="CHEBI:15377"/>
        <dbReference type="ChEBI" id="CHEBI:15378"/>
        <dbReference type="ChEBI" id="CHEBI:15379"/>
        <dbReference type="ChEBI" id="CHEBI:29033"/>
        <dbReference type="ChEBI" id="CHEBI:29034"/>
        <dbReference type="EC" id="7.1.1.9"/>
    </reaction>
</comment>
<keyword evidence="4" id="KW-0813">Transport</keyword>
<evidence type="ECO:0000256" key="8">
    <source>
        <dbReference type="ARBA" id="ARBA00022982"/>
    </source>
</evidence>
<dbReference type="RefSeq" id="WP_114956733.1">
    <property type="nucleotide sequence ID" value="NZ_JBHSJF010000006.1"/>
</dbReference>
<evidence type="ECO:0000256" key="4">
    <source>
        <dbReference type="ARBA" id="ARBA00022448"/>
    </source>
</evidence>
<dbReference type="InterPro" id="IPR008972">
    <property type="entry name" value="Cupredoxin"/>
</dbReference>
<keyword evidence="9 13" id="KW-1133">Transmembrane helix</keyword>
<evidence type="ECO:0000256" key="12">
    <source>
        <dbReference type="ARBA" id="ARBA00047816"/>
    </source>
</evidence>
<feature type="transmembrane region" description="Helical" evidence="13">
    <location>
        <begin position="41"/>
        <end position="62"/>
    </location>
</feature>
<dbReference type="PROSITE" id="PS50857">
    <property type="entry name" value="COX2_CUA"/>
    <property type="match status" value="1"/>
</dbReference>
<keyword evidence="6" id="KW-0479">Metal-binding</keyword>
<evidence type="ECO:0000256" key="7">
    <source>
        <dbReference type="ARBA" id="ARBA00022967"/>
    </source>
</evidence>
<name>A0ABV9Z874_9HYPH</name>
<dbReference type="EC" id="7.1.1.9" evidence="3"/>
<evidence type="ECO:0000256" key="2">
    <source>
        <dbReference type="ARBA" id="ARBA00007866"/>
    </source>
</evidence>
<comment type="similarity">
    <text evidence="2">Belongs to the cytochrome c oxidase subunit 2 family.</text>
</comment>
<dbReference type="Gene3D" id="1.10.287.90">
    <property type="match status" value="1"/>
</dbReference>
<dbReference type="InterPro" id="IPR001505">
    <property type="entry name" value="Copper_CuA"/>
</dbReference>